<feature type="domain" description="PTS EIIC type-2" evidence="10">
    <location>
        <begin position="8"/>
        <end position="434"/>
    </location>
</feature>
<dbReference type="PROSITE" id="PS51104">
    <property type="entry name" value="PTS_EIIC_TYPE_2"/>
    <property type="match status" value="1"/>
</dbReference>
<evidence type="ECO:0000256" key="4">
    <source>
        <dbReference type="ARBA" id="ARBA00022597"/>
    </source>
</evidence>
<evidence type="ECO:0000256" key="8">
    <source>
        <dbReference type="ARBA" id="ARBA00023136"/>
    </source>
</evidence>
<feature type="transmembrane region" description="Helical" evidence="9">
    <location>
        <begin position="93"/>
        <end position="114"/>
    </location>
</feature>
<reference evidence="11" key="1">
    <citation type="submission" date="2020-09" db="EMBL/GenBank/DDBJ databases">
        <title>A novel bacterium of genus Bacillus, isolated from South China Sea.</title>
        <authorList>
            <person name="Huang H."/>
            <person name="Mo K."/>
            <person name="Hu Y."/>
        </authorList>
    </citation>
    <scope>NUCLEOTIDE SEQUENCE</scope>
    <source>
        <strain evidence="11">IB182487</strain>
    </source>
</reference>
<keyword evidence="6 9" id="KW-0812">Transmembrane</keyword>
<comment type="caution">
    <text evidence="11">The sequence shown here is derived from an EMBL/GenBank/DDBJ whole genome shotgun (WGS) entry which is preliminary data.</text>
</comment>
<keyword evidence="2" id="KW-0813">Transport</keyword>
<dbReference type="EMBL" id="JACXAI010000037">
    <property type="protein sequence ID" value="MBD1382804.1"/>
    <property type="molecule type" value="Genomic_DNA"/>
</dbReference>
<dbReference type="PANTHER" id="PTHR37324">
    <property type="entry name" value="PTS SYSTEM GALACTITOL-SPECIFIC EIIC COMPONENT"/>
    <property type="match status" value="1"/>
</dbReference>
<evidence type="ECO:0000313" key="12">
    <source>
        <dbReference type="Proteomes" id="UP000626844"/>
    </source>
</evidence>
<dbReference type="PIRSF" id="PIRSF006304">
    <property type="entry name" value="GatC"/>
    <property type="match status" value="1"/>
</dbReference>
<organism evidence="11 12">
    <name type="scientific">Metabacillus arenae</name>
    <dbReference type="NCBI Taxonomy" id="2771434"/>
    <lineage>
        <taxon>Bacteria</taxon>
        <taxon>Bacillati</taxon>
        <taxon>Bacillota</taxon>
        <taxon>Bacilli</taxon>
        <taxon>Bacillales</taxon>
        <taxon>Bacillaceae</taxon>
        <taxon>Metabacillus</taxon>
    </lineage>
</organism>
<feature type="transmembrane region" description="Helical" evidence="9">
    <location>
        <begin position="135"/>
        <end position="161"/>
    </location>
</feature>
<feature type="transmembrane region" description="Helical" evidence="9">
    <location>
        <begin position="355"/>
        <end position="377"/>
    </location>
</feature>
<keyword evidence="5" id="KW-0598">Phosphotransferase system</keyword>
<feature type="transmembrane region" description="Helical" evidence="9">
    <location>
        <begin position="220"/>
        <end position="243"/>
    </location>
</feature>
<name>A0A926S3B5_9BACI</name>
<evidence type="ECO:0000259" key="10">
    <source>
        <dbReference type="PROSITE" id="PS51104"/>
    </source>
</evidence>
<evidence type="ECO:0000256" key="6">
    <source>
        <dbReference type="ARBA" id="ARBA00022692"/>
    </source>
</evidence>
<dbReference type="Pfam" id="PF03611">
    <property type="entry name" value="EIIC-GAT"/>
    <property type="match status" value="1"/>
</dbReference>
<keyword evidence="8 9" id="KW-0472">Membrane</keyword>
<dbReference type="GO" id="GO:0005886">
    <property type="term" value="C:plasma membrane"/>
    <property type="evidence" value="ECO:0007669"/>
    <property type="project" value="UniProtKB-SubCell"/>
</dbReference>
<dbReference type="InterPro" id="IPR013853">
    <property type="entry name" value="EIIC-GAT"/>
</dbReference>
<feature type="transmembrane region" description="Helical" evidence="9">
    <location>
        <begin position="6"/>
        <end position="31"/>
    </location>
</feature>
<keyword evidence="12" id="KW-1185">Reference proteome</keyword>
<feature type="transmembrane region" description="Helical" evidence="9">
    <location>
        <begin position="420"/>
        <end position="438"/>
    </location>
</feature>
<dbReference type="RefSeq" id="WP_191161363.1">
    <property type="nucleotide sequence ID" value="NZ_JACXAI010000037.1"/>
</dbReference>
<evidence type="ECO:0000256" key="9">
    <source>
        <dbReference type="SAM" id="Phobius"/>
    </source>
</evidence>
<protein>
    <submittedName>
        <fullName evidence="11">PTS galactitol transporter subunit IIC</fullName>
    </submittedName>
</protein>
<evidence type="ECO:0000313" key="11">
    <source>
        <dbReference type="EMBL" id="MBD1382804.1"/>
    </source>
</evidence>
<keyword evidence="4" id="KW-0762">Sugar transport</keyword>
<feature type="transmembrane region" description="Helical" evidence="9">
    <location>
        <begin position="329"/>
        <end position="348"/>
    </location>
</feature>
<feature type="transmembrane region" description="Helical" evidence="9">
    <location>
        <begin position="295"/>
        <end position="323"/>
    </location>
</feature>
<evidence type="ECO:0000256" key="2">
    <source>
        <dbReference type="ARBA" id="ARBA00022448"/>
    </source>
</evidence>
<evidence type="ECO:0000256" key="5">
    <source>
        <dbReference type="ARBA" id="ARBA00022683"/>
    </source>
</evidence>
<evidence type="ECO:0000256" key="3">
    <source>
        <dbReference type="ARBA" id="ARBA00022475"/>
    </source>
</evidence>
<dbReference type="InterPro" id="IPR013014">
    <property type="entry name" value="PTS_EIIC_2"/>
</dbReference>
<dbReference type="GO" id="GO:0015577">
    <property type="term" value="F:galactitol transmembrane transporter activity"/>
    <property type="evidence" value="ECO:0007669"/>
    <property type="project" value="InterPro"/>
</dbReference>
<feature type="transmembrane region" description="Helical" evidence="9">
    <location>
        <begin position="38"/>
        <end position="60"/>
    </location>
</feature>
<dbReference type="AlphaFoldDB" id="A0A926S3B5"/>
<evidence type="ECO:0000256" key="7">
    <source>
        <dbReference type="ARBA" id="ARBA00022989"/>
    </source>
</evidence>
<dbReference type="InterPro" id="IPR004703">
    <property type="entry name" value="PTS_sugar-sp_permease"/>
</dbReference>
<proteinExistence type="predicted"/>
<feature type="transmembrane region" description="Helical" evidence="9">
    <location>
        <begin position="249"/>
        <end position="274"/>
    </location>
</feature>
<accession>A0A926S3B5</accession>
<dbReference type="GO" id="GO:0009401">
    <property type="term" value="P:phosphoenolpyruvate-dependent sugar phosphotransferase system"/>
    <property type="evidence" value="ECO:0007669"/>
    <property type="project" value="UniProtKB-KW"/>
</dbReference>
<keyword evidence="7 9" id="KW-1133">Transmembrane helix</keyword>
<feature type="transmembrane region" description="Helical" evidence="9">
    <location>
        <begin position="181"/>
        <end position="199"/>
    </location>
</feature>
<keyword evidence="3" id="KW-1003">Cell membrane</keyword>
<gene>
    <name evidence="11" type="ORF">IC621_21620</name>
</gene>
<sequence length="455" mass="49308">MDVIQSIVQYVLDLGAPVFVPLIMILVGLSVRMKFKEALSAGVILGVAFTGMTIVIGFMLDNLTPAAQGLVERTGIELNIIDGGWTSLATLAWAWPLAFLMFPLQLVVNGVMLITNKTQTLNVDLWNIWGKILTAVLVVAVTGNIYIAFVVAAISMVVELILADVNQKQIENITGIPGVTVPHGMLLFGVFLFPFNWLISKIPGLDRHIDADTLKDKLGIFAENHIMGFIIGLLLGIAAGYSVPETLTLAVSAAAALTLFPMVAKLFMQALSPLSEAISEFMKKKFSNRQIHIGLDWPILAGSSEVWVAMILMVPITLIYAIILPGSNILPFAGIINISLAVPALIITGGNLLRMLVLGVVTTPVFLYIATAFAPAITQLAYDTGAVDVESGQLLSWSTIELPVFRYIFADAAQIVNGQFSIGLIFVPIWFVCLVAYYKMMKKRTEQLEEAEEAA</sequence>
<comment type="subcellular location">
    <subcellularLocation>
        <location evidence="1">Cell membrane</location>
        <topology evidence="1">Multi-pass membrane protein</topology>
    </subcellularLocation>
</comment>
<dbReference type="Proteomes" id="UP000626844">
    <property type="component" value="Unassembled WGS sequence"/>
</dbReference>
<dbReference type="PANTHER" id="PTHR37324:SF2">
    <property type="entry name" value="PTS SYSTEM GALACTITOL-SPECIFIC EIIC COMPONENT"/>
    <property type="match status" value="1"/>
</dbReference>
<evidence type="ECO:0000256" key="1">
    <source>
        <dbReference type="ARBA" id="ARBA00004651"/>
    </source>
</evidence>